<dbReference type="InterPro" id="IPR007278">
    <property type="entry name" value="DUF397"/>
</dbReference>
<organism evidence="3 4">
    <name type="scientific">Nocardiopsis flavescens</name>
    <dbReference type="NCBI Taxonomy" id="758803"/>
    <lineage>
        <taxon>Bacteria</taxon>
        <taxon>Bacillati</taxon>
        <taxon>Actinomycetota</taxon>
        <taxon>Actinomycetes</taxon>
        <taxon>Streptosporangiales</taxon>
        <taxon>Nocardiopsidaceae</taxon>
        <taxon>Nocardiopsis</taxon>
    </lineage>
</organism>
<sequence>MPEAVDPEPSYRTRLPYRKSTHSQPNQGECVEVAAVPGGRAIRDSGRPEETVLAFGCAEWRALLRVLRGGGDAGGAASGRGPA</sequence>
<dbReference type="AlphaFoldDB" id="A0A1M6I9V8"/>
<accession>A0A1M6I9V8</accession>
<feature type="domain" description="DUF397" evidence="2">
    <location>
        <begin position="17"/>
        <end position="67"/>
    </location>
</feature>
<evidence type="ECO:0000256" key="1">
    <source>
        <dbReference type="SAM" id="MobiDB-lite"/>
    </source>
</evidence>
<dbReference type="Proteomes" id="UP000184452">
    <property type="component" value="Unassembled WGS sequence"/>
</dbReference>
<feature type="region of interest" description="Disordered" evidence="1">
    <location>
        <begin position="1"/>
        <end position="26"/>
    </location>
</feature>
<evidence type="ECO:0000259" key="2">
    <source>
        <dbReference type="Pfam" id="PF04149"/>
    </source>
</evidence>
<evidence type="ECO:0000313" key="3">
    <source>
        <dbReference type="EMBL" id="SHJ31213.1"/>
    </source>
</evidence>
<protein>
    <recommendedName>
        <fullName evidence="2">DUF397 domain-containing protein</fullName>
    </recommendedName>
</protein>
<dbReference type="OrthoDB" id="3483392at2"/>
<evidence type="ECO:0000313" key="4">
    <source>
        <dbReference type="Proteomes" id="UP000184452"/>
    </source>
</evidence>
<keyword evidence="4" id="KW-1185">Reference proteome</keyword>
<dbReference type="EMBL" id="FQZK01000005">
    <property type="protein sequence ID" value="SHJ31213.1"/>
    <property type="molecule type" value="Genomic_DNA"/>
</dbReference>
<proteinExistence type="predicted"/>
<dbReference type="Pfam" id="PF04149">
    <property type="entry name" value="DUF397"/>
    <property type="match status" value="1"/>
</dbReference>
<reference evidence="3 4" key="1">
    <citation type="submission" date="2016-11" db="EMBL/GenBank/DDBJ databases">
        <authorList>
            <person name="Jaros S."/>
            <person name="Januszkiewicz K."/>
            <person name="Wedrychowicz H."/>
        </authorList>
    </citation>
    <scope>NUCLEOTIDE SEQUENCE [LARGE SCALE GENOMIC DNA]</scope>
    <source>
        <strain evidence="3 4">CGMCC 4.5723</strain>
    </source>
</reference>
<gene>
    <name evidence="3" type="ORF">SAMN05421803_10551</name>
</gene>
<name>A0A1M6I9V8_9ACTN</name>
<dbReference type="RefSeq" id="WP_073378417.1">
    <property type="nucleotide sequence ID" value="NZ_FQZK01000005.1"/>
</dbReference>